<evidence type="ECO:0000313" key="3">
    <source>
        <dbReference type="Proteomes" id="UP000178040"/>
    </source>
</evidence>
<dbReference type="Gene3D" id="2.60.40.10">
    <property type="entry name" value="Immunoglobulins"/>
    <property type="match status" value="1"/>
</dbReference>
<reference evidence="2 3" key="1">
    <citation type="journal article" date="2016" name="Nat. Commun.">
        <title>Thousands of microbial genomes shed light on interconnected biogeochemical processes in an aquifer system.</title>
        <authorList>
            <person name="Anantharaman K."/>
            <person name="Brown C.T."/>
            <person name="Hug L.A."/>
            <person name="Sharon I."/>
            <person name="Castelle C.J."/>
            <person name="Probst A.J."/>
            <person name="Thomas B.C."/>
            <person name="Singh A."/>
            <person name="Wilkins M.J."/>
            <person name="Karaoz U."/>
            <person name="Brodie E.L."/>
            <person name="Williams K.H."/>
            <person name="Hubbard S.S."/>
            <person name="Banfield J.F."/>
        </authorList>
    </citation>
    <scope>NUCLEOTIDE SEQUENCE [LARGE SCALE GENOMIC DNA]</scope>
</reference>
<evidence type="ECO:0008006" key="4">
    <source>
        <dbReference type="Google" id="ProtNLM"/>
    </source>
</evidence>
<gene>
    <name evidence="2" type="ORF">A3B40_02340</name>
</gene>
<accession>A0A1F7IIW6</accession>
<comment type="caution">
    <text evidence="2">The sequence shown here is derived from an EMBL/GenBank/DDBJ whole genome shotgun (WGS) entry which is preliminary data.</text>
</comment>
<keyword evidence="1" id="KW-0472">Membrane</keyword>
<dbReference type="InterPro" id="IPR013783">
    <property type="entry name" value="Ig-like_fold"/>
</dbReference>
<evidence type="ECO:0000313" key="2">
    <source>
        <dbReference type="EMBL" id="OGK43308.1"/>
    </source>
</evidence>
<dbReference type="AlphaFoldDB" id="A0A1F7IIW6"/>
<feature type="transmembrane region" description="Helical" evidence="1">
    <location>
        <begin position="12"/>
        <end position="39"/>
    </location>
</feature>
<sequence length="235" mass="26264">MSRLAEQQKKQFTTKIIIVILVLVAVVILIFTVGLKILLNTSVFVAKLSEKSQSPLLNKNQNFIGDVDIVNIPTATNSSRIIVEGGVVNFNQIEFYLNGDLVKETSLLTSDNFSEEIGDLAIGENEVYIIGKSKEENEEKKSKVYTVFYKSEKPRLEVSEPQDGLKTVKQELEIKGLTDKETYIKVNDLPVVVDAQGTFQTTVKLNEGENKIFIKAQDVAGNSEEKTLTVIYEKE</sequence>
<dbReference type="Pfam" id="PF09136">
    <property type="entry name" value="Glucodextran_B"/>
    <property type="match status" value="1"/>
</dbReference>
<keyword evidence="1" id="KW-0812">Transmembrane</keyword>
<name>A0A1F7IIW6_9BACT</name>
<keyword evidence="1" id="KW-1133">Transmembrane helix</keyword>
<protein>
    <recommendedName>
        <fullName evidence="4">Bacterial Ig domain-containing protein</fullName>
    </recommendedName>
</protein>
<organism evidence="2 3">
    <name type="scientific">Candidatus Roizmanbacteria bacterium RIFCSPLOWO2_01_FULL_37_16</name>
    <dbReference type="NCBI Taxonomy" id="1802058"/>
    <lineage>
        <taxon>Bacteria</taxon>
        <taxon>Candidatus Roizmaniibacteriota</taxon>
    </lineage>
</organism>
<evidence type="ECO:0000256" key="1">
    <source>
        <dbReference type="SAM" id="Phobius"/>
    </source>
</evidence>
<dbReference type="EMBL" id="MGAI01000057">
    <property type="protein sequence ID" value="OGK43308.1"/>
    <property type="molecule type" value="Genomic_DNA"/>
</dbReference>
<dbReference type="Proteomes" id="UP000178040">
    <property type="component" value="Unassembled WGS sequence"/>
</dbReference>
<proteinExistence type="predicted"/>